<dbReference type="PANTHER" id="PTHR21859">
    <property type="entry name" value="ACROSOME-SPECIFIC PROTEIN"/>
    <property type="match status" value="1"/>
</dbReference>
<gene>
    <name evidence="3" type="ORF">BN2614_LOCUS1</name>
</gene>
<sequence>MQALEDSTPLASTAPVTSSSFTLSPDFSAVPQGELIPALLPEPSLPPGSNFSPNPVIPVADFFPPSPPGDSLPPEPFPPLDSKFPMDHFPPQSPAFPPVPPHHAHSVDRGVQTETVSLNTIFSPEPTLSQDVSPLPELSQRVNPTETFVRHHAPPTQSASPDCNLTVTQSKPISISMKAIPESSPPESSGGLSTYVPAITGIDPSSLSVLDLSWWQTHAKDFFPSTLAPHDFHQEFLALHFSEAS</sequence>
<organism evidence="3 4">
    <name type="scientific">Gulo gulo</name>
    <name type="common">Wolverine</name>
    <name type="synonym">Gluton</name>
    <dbReference type="NCBI Taxonomy" id="48420"/>
    <lineage>
        <taxon>Eukaryota</taxon>
        <taxon>Metazoa</taxon>
        <taxon>Chordata</taxon>
        <taxon>Craniata</taxon>
        <taxon>Vertebrata</taxon>
        <taxon>Euteleostomi</taxon>
        <taxon>Mammalia</taxon>
        <taxon>Eutheria</taxon>
        <taxon>Laurasiatheria</taxon>
        <taxon>Carnivora</taxon>
        <taxon>Caniformia</taxon>
        <taxon>Musteloidea</taxon>
        <taxon>Mustelidae</taxon>
        <taxon>Guloninae</taxon>
        <taxon>Gulo</taxon>
    </lineage>
</organism>
<feature type="non-terminal residue" evidence="3">
    <location>
        <position position="245"/>
    </location>
</feature>
<reference evidence="3 4" key="1">
    <citation type="submission" date="2018-10" db="EMBL/GenBank/DDBJ databases">
        <authorList>
            <person name="Ekblom R."/>
            <person name="Jareborg N."/>
        </authorList>
    </citation>
    <scope>NUCLEOTIDE SEQUENCE [LARGE SCALE GENOMIC DNA]</scope>
    <source>
        <tissue evidence="3">Muscle</tissue>
    </source>
</reference>
<accession>A0A9X9LRV9</accession>
<evidence type="ECO:0000256" key="2">
    <source>
        <dbReference type="SAM" id="MobiDB-lite"/>
    </source>
</evidence>
<protein>
    <submittedName>
        <fullName evidence="3">Uncharacterized protein</fullName>
    </submittedName>
</protein>
<proteinExistence type="inferred from homology"/>
<keyword evidence="4" id="KW-1185">Reference proteome</keyword>
<feature type="compositionally biased region" description="Polar residues" evidence="2">
    <location>
        <begin position="9"/>
        <end position="25"/>
    </location>
</feature>
<comment type="similarity">
    <text evidence="1">Belongs to the SPATA31 family.</text>
</comment>
<evidence type="ECO:0000256" key="1">
    <source>
        <dbReference type="ARBA" id="ARBA00035009"/>
    </source>
</evidence>
<comment type="caution">
    <text evidence="3">The sequence shown here is derived from an EMBL/GenBank/DDBJ whole genome shotgun (WGS) entry which is preliminary data.</text>
</comment>
<dbReference type="Proteomes" id="UP000269945">
    <property type="component" value="Unassembled WGS sequence"/>
</dbReference>
<dbReference type="PANTHER" id="PTHR21859:SF12">
    <property type="entry name" value="SPERMATOGENESIS-ASSOCIATED PROTEIN 31D1"/>
    <property type="match status" value="1"/>
</dbReference>
<name>A0A9X9LRV9_GULGU</name>
<dbReference type="EMBL" id="CYRY02013435">
    <property type="protein sequence ID" value="VCW84066.1"/>
    <property type="molecule type" value="Genomic_DNA"/>
</dbReference>
<feature type="region of interest" description="Disordered" evidence="2">
    <location>
        <begin position="1"/>
        <end position="27"/>
    </location>
</feature>
<dbReference type="AlphaFoldDB" id="A0A9X9LRV9"/>
<evidence type="ECO:0000313" key="4">
    <source>
        <dbReference type="Proteomes" id="UP000269945"/>
    </source>
</evidence>
<evidence type="ECO:0000313" key="3">
    <source>
        <dbReference type="EMBL" id="VCW84066.1"/>
    </source>
</evidence>